<reference evidence="1 2" key="1">
    <citation type="submission" date="2019-11" db="EMBL/GenBank/DDBJ databases">
        <authorList>
            <person name="Zheng R.K."/>
            <person name="Sun C.M."/>
        </authorList>
    </citation>
    <scope>NUCLEOTIDE SEQUENCE [LARGE SCALE GENOMIC DNA]</scope>
    <source>
        <strain evidence="1 2">SRB007</strain>
    </source>
</reference>
<gene>
    <name evidence="1" type="ORF">GM415_08310</name>
</gene>
<organism evidence="1 2">
    <name type="scientific">Pseudodesulfovibrio cashew</name>
    <dbReference type="NCBI Taxonomy" id="2678688"/>
    <lineage>
        <taxon>Bacteria</taxon>
        <taxon>Pseudomonadati</taxon>
        <taxon>Thermodesulfobacteriota</taxon>
        <taxon>Desulfovibrionia</taxon>
        <taxon>Desulfovibrionales</taxon>
        <taxon>Desulfovibrionaceae</taxon>
    </lineage>
</organism>
<keyword evidence="2" id="KW-1185">Reference proteome</keyword>
<name>A0A6I6JGI4_9BACT</name>
<evidence type="ECO:0000313" key="2">
    <source>
        <dbReference type="Proteomes" id="UP000428328"/>
    </source>
</evidence>
<protein>
    <submittedName>
        <fullName evidence="1">Uncharacterized protein</fullName>
    </submittedName>
</protein>
<dbReference type="AlphaFoldDB" id="A0A6I6JGI4"/>
<proteinExistence type="predicted"/>
<accession>A0A6I6JGI4</accession>
<evidence type="ECO:0000313" key="1">
    <source>
        <dbReference type="EMBL" id="QGY40128.1"/>
    </source>
</evidence>
<sequence>MIDKAGAIPLILTRLKKLPVGAGLDLRTYKRDRSVIIMKEDVETYAVIEDGFRQERFKSGHKELKRLLRTLLKREFPRSHKIRVHEFPG</sequence>
<dbReference type="EMBL" id="CP046400">
    <property type="protein sequence ID" value="QGY40128.1"/>
    <property type="molecule type" value="Genomic_DNA"/>
</dbReference>
<dbReference type="RefSeq" id="WP_158947351.1">
    <property type="nucleotide sequence ID" value="NZ_CP046400.1"/>
</dbReference>
<dbReference type="Proteomes" id="UP000428328">
    <property type="component" value="Chromosome"/>
</dbReference>
<dbReference type="KEGG" id="psel:GM415_08310"/>